<accession>A0A7S0VJ04</accession>
<evidence type="ECO:0000313" key="1">
    <source>
        <dbReference type="EMBL" id="CAD8788155.1"/>
    </source>
</evidence>
<proteinExistence type="predicted"/>
<protein>
    <submittedName>
        <fullName evidence="1">Uncharacterized protein</fullName>
    </submittedName>
</protein>
<sequence>MLQTLIFSNLIRIFYQYNSNDMMKNGKNKVTLLSSFPSKNEQLSKESFSLDTVSDIPLKFPNAKINNYEEEISLSKVLYENSHSLDSSFISLSTFLERQKSLRMLGPFSKSYKSLEVPFTLASNNHINKTAFPHCSDKLANKDYEASDASDFHKGGFLDLINFVYWNFNSTFEYNEAIKTGIEVVSIINAEVESPSYVAFTLSSPESLVSFPNDRLSSSLFPCLKTSEARICYISKQLLELNLLSRPILRFTPLHCPDEIVFLSINDDI</sequence>
<gene>
    <name evidence="1" type="ORF">PPAR00522_LOCUS19406</name>
</gene>
<dbReference type="AlphaFoldDB" id="A0A7S0VJ04"/>
<dbReference type="EMBL" id="HBFM01029855">
    <property type="protein sequence ID" value="CAD8788155.1"/>
    <property type="molecule type" value="Transcribed_RNA"/>
</dbReference>
<name>A0A7S0VJ04_9CHLO</name>
<reference evidence="1" key="1">
    <citation type="submission" date="2021-01" db="EMBL/GenBank/DDBJ databases">
        <authorList>
            <person name="Corre E."/>
            <person name="Pelletier E."/>
            <person name="Niang G."/>
            <person name="Scheremetjew M."/>
            <person name="Finn R."/>
            <person name="Kale V."/>
            <person name="Holt S."/>
            <person name="Cochrane G."/>
            <person name="Meng A."/>
            <person name="Brown T."/>
            <person name="Cohen L."/>
        </authorList>
    </citation>
    <scope>NUCLEOTIDE SEQUENCE</scope>
    <source>
        <strain evidence="1">SAG 63-3</strain>
    </source>
</reference>
<organism evidence="1">
    <name type="scientific">Polytomella parva</name>
    <dbReference type="NCBI Taxonomy" id="51329"/>
    <lineage>
        <taxon>Eukaryota</taxon>
        <taxon>Viridiplantae</taxon>
        <taxon>Chlorophyta</taxon>
        <taxon>core chlorophytes</taxon>
        <taxon>Chlorophyceae</taxon>
        <taxon>CS clade</taxon>
        <taxon>Chlamydomonadales</taxon>
        <taxon>Chlamydomonadaceae</taxon>
        <taxon>Polytomella</taxon>
    </lineage>
</organism>